<feature type="transmembrane region" description="Helical" evidence="1">
    <location>
        <begin position="219"/>
        <end position="236"/>
    </location>
</feature>
<feature type="transmembrane region" description="Helical" evidence="1">
    <location>
        <begin position="22"/>
        <end position="49"/>
    </location>
</feature>
<feature type="transmembrane region" description="Helical" evidence="1">
    <location>
        <begin position="159"/>
        <end position="182"/>
    </location>
</feature>
<comment type="caution">
    <text evidence="2">The sequence shown here is derived from an EMBL/GenBank/DDBJ whole genome shotgun (WGS) entry which is preliminary data.</text>
</comment>
<evidence type="ECO:0000256" key="1">
    <source>
        <dbReference type="SAM" id="Phobius"/>
    </source>
</evidence>
<gene>
    <name evidence="2" type="ORF">D9V28_00285</name>
</gene>
<protein>
    <submittedName>
        <fullName evidence="2">Uncharacterized protein</fullName>
    </submittedName>
</protein>
<keyword evidence="1" id="KW-0812">Transmembrane</keyword>
<feature type="transmembrane region" description="Helical" evidence="1">
    <location>
        <begin position="69"/>
        <end position="89"/>
    </location>
</feature>
<dbReference type="AlphaFoldDB" id="A0A3L7J7E1"/>
<evidence type="ECO:0000313" key="2">
    <source>
        <dbReference type="EMBL" id="RLQ85371.1"/>
    </source>
</evidence>
<keyword evidence="3" id="KW-1185">Reference proteome</keyword>
<dbReference type="Proteomes" id="UP000282460">
    <property type="component" value="Unassembled WGS sequence"/>
</dbReference>
<proteinExistence type="predicted"/>
<feature type="transmembrane region" description="Helical" evidence="1">
    <location>
        <begin position="110"/>
        <end position="139"/>
    </location>
</feature>
<keyword evidence="1" id="KW-1133">Transmembrane helix</keyword>
<dbReference type="EMBL" id="RCWJ01000001">
    <property type="protein sequence ID" value="RLQ85371.1"/>
    <property type="molecule type" value="Genomic_DNA"/>
</dbReference>
<keyword evidence="1" id="KW-0472">Membrane</keyword>
<feature type="transmembrane region" description="Helical" evidence="1">
    <location>
        <begin position="242"/>
        <end position="266"/>
    </location>
</feature>
<accession>A0A3L7J7E1</accession>
<name>A0A3L7J7E1_9MICO</name>
<sequence length="279" mass="29635">MAEAPPSGESESSAGTERVRKIVAVVGNSIGAVALAVAIAALVAILWFTREGVSISDVFEDDRSGSTTTSFPILMLFLSMIGFFFGQFASRGRWGVGENMSAWSSGTFRIVLNPTSVALHTTLWLLAILAWVLVLPFPVYLDVVGKLALEDGSSSARQFWFAAIAYGAIAGAIASVVFVSLLKKLTYNRLLDRNRASIVDGSATQVAWRRFSHIWRGELMVAAVAGGALGLAPVGFHVDSSAYVLSFAAAGVGLLIASIVMALNAWRSGLPVERVESYT</sequence>
<reference evidence="2 3" key="1">
    <citation type="submission" date="2018-10" db="EMBL/GenBank/DDBJ databases">
        <authorList>
            <person name="Li J."/>
        </authorList>
    </citation>
    <scope>NUCLEOTIDE SEQUENCE [LARGE SCALE GENOMIC DNA]</scope>
    <source>
        <strain evidence="2 3">ZD1-4</strain>
    </source>
</reference>
<evidence type="ECO:0000313" key="3">
    <source>
        <dbReference type="Proteomes" id="UP000282460"/>
    </source>
</evidence>
<organism evidence="2 3">
    <name type="scientific">Mycetocola zhadangensis</name>
    <dbReference type="NCBI Taxonomy" id="1164595"/>
    <lineage>
        <taxon>Bacteria</taxon>
        <taxon>Bacillati</taxon>
        <taxon>Actinomycetota</taxon>
        <taxon>Actinomycetes</taxon>
        <taxon>Micrococcales</taxon>
        <taxon>Microbacteriaceae</taxon>
        <taxon>Mycetocola</taxon>
    </lineage>
</organism>